<keyword evidence="3" id="KW-1185">Reference proteome</keyword>
<dbReference type="AlphaFoldDB" id="A0A1J1HVN1"/>
<evidence type="ECO:0000256" key="1">
    <source>
        <dbReference type="SAM" id="Phobius"/>
    </source>
</evidence>
<dbReference type="EMBL" id="CVRI01000022">
    <property type="protein sequence ID" value="CRK92043.1"/>
    <property type="molecule type" value="Genomic_DNA"/>
</dbReference>
<sequence>MMKITLNRILLSVFRSTSRVKANSSQLNAFALVNDTNIPDLVESTLRMLSQIPKNMRRKTFVNYLASQSILWQAFLGTYLHFAFSELMLNGGRRQSNENLLKLYVVQKLFTIKISQQLRICPEQVTKKLRLRLL</sequence>
<name>A0A1J1HVN1_9DIPT</name>
<keyword evidence="1" id="KW-1133">Transmembrane helix</keyword>
<protein>
    <submittedName>
        <fullName evidence="2">CLUMA_CG005623, isoform A</fullName>
    </submittedName>
</protein>
<gene>
    <name evidence="2" type="ORF">CLUMA_CG005623</name>
</gene>
<evidence type="ECO:0000313" key="2">
    <source>
        <dbReference type="EMBL" id="CRK92043.1"/>
    </source>
</evidence>
<proteinExistence type="predicted"/>
<keyword evidence="1" id="KW-0812">Transmembrane</keyword>
<reference evidence="2 3" key="1">
    <citation type="submission" date="2015-04" db="EMBL/GenBank/DDBJ databases">
        <authorList>
            <person name="Syromyatnikov M.Y."/>
            <person name="Popov V.N."/>
        </authorList>
    </citation>
    <scope>NUCLEOTIDE SEQUENCE [LARGE SCALE GENOMIC DNA]</scope>
</reference>
<organism evidence="2 3">
    <name type="scientific">Clunio marinus</name>
    <dbReference type="NCBI Taxonomy" id="568069"/>
    <lineage>
        <taxon>Eukaryota</taxon>
        <taxon>Metazoa</taxon>
        <taxon>Ecdysozoa</taxon>
        <taxon>Arthropoda</taxon>
        <taxon>Hexapoda</taxon>
        <taxon>Insecta</taxon>
        <taxon>Pterygota</taxon>
        <taxon>Neoptera</taxon>
        <taxon>Endopterygota</taxon>
        <taxon>Diptera</taxon>
        <taxon>Nematocera</taxon>
        <taxon>Chironomoidea</taxon>
        <taxon>Chironomidae</taxon>
        <taxon>Clunio</taxon>
    </lineage>
</organism>
<dbReference type="Proteomes" id="UP000183832">
    <property type="component" value="Unassembled WGS sequence"/>
</dbReference>
<accession>A0A1J1HVN1</accession>
<feature type="transmembrane region" description="Helical" evidence="1">
    <location>
        <begin position="61"/>
        <end position="84"/>
    </location>
</feature>
<evidence type="ECO:0000313" key="3">
    <source>
        <dbReference type="Proteomes" id="UP000183832"/>
    </source>
</evidence>
<keyword evidence="1" id="KW-0472">Membrane</keyword>